<sequence>MGSTTCTVAERRRAAWRTRLRSASRTAAACAAVGVTTLYGPEFLRARHIKFAAFSYLTAVTIISDATAGEALRGCWHAFCATAQVVPLAVLWRWLLGPAAQMPPLAAGAAVAAGAFAVALPECTHLTAKKIAFGQIVLVSCAAVLGDGSTGGYMHPVYLGASTALGALAALFALLLPYPSRASSKVEELCRLYAENASQRMNLYLRALTATDKQTKIELISQSKPLSETGSKLFQSIKISEDGLWWERPWRKPTKLGERLQNMELEMRGIEYSLISSATATPFQGAEQQQISEFTQAISTRIEERIEQLRCYSPFNSKVETELMPNSSSLPDPKLPSRNLGWLSFYLSCIHMFLNEAACCNSEPPTKTETGLKRWIPSHERLMFATKCSLTLSLAVLLGLLFDKENGCWAGLTIAISFVEGRQAIFTVANSRLQGTALGSVYGVICCFLFHYEVLRLLALLPWIIVTTSLRHSRMFGQTGGVSAAIGALVILGRKNYGVPTEFAIARLTEVFIGITAFIVVELFLQPTTAATLARNHAYLTVSALQDCVKGTRMQKNQTSDEFRDMKERERHLNQLVSQLKGLVADAETEPGFWFLPFRASCYKKLVRSLTNAVDMLCFITHNLELLSKLAETESGSKFQEQINNEVHLFEETLSSTCIHLEQGIITKPQVVLEDMEAGKLCSREKPGVPLTEQTEASLAREDEEEDGKNLREMVIQYLNATRFCISSLMKEMEDIKFCLTDIGSLVD</sequence>
<keyword evidence="8" id="KW-1185">Reference proteome</keyword>
<feature type="transmembrane region" description="Helical" evidence="6">
    <location>
        <begin position="157"/>
        <end position="176"/>
    </location>
</feature>
<gene>
    <name evidence="7" type="ORF">SASPL_124674</name>
</gene>
<name>A0A8X8ZPE5_SALSN</name>
<comment type="caution">
    <text evidence="7">The sequence shown here is derived from an EMBL/GenBank/DDBJ whole genome shotgun (WGS) entry which is preliminary data.</text>
</comment>
<evidence type="ECO:0000256" key="6">
    <source>
        <dbReference type="SAM" id="Phobius"/>
    </source>
</evidence>
<protein>
    <recommendedName>
        <fullName evidence="9">p-hydroxybenzoic acid efflux pump subunit AaeB</fullName>
    </recommendedName>
</protein>
<evidence type="ECO:0000256" key="2">
    <source>
        <dbReference type="ARBA" id="ARBA00022475"/>
    </source>
</evidence>
<feature type="transmembrane region" description="Helical" evidence="6">
    <location>
        <begin position="132"/>
        <end position="151"/>
    </location>
</feature>
<evidence type="ECO:0000313" key="7">
    <source>
        <dbReference type="EMBL" id="KAG6412016.1"/>
    </source>
</evidence>
<evidence type="ECO:0000313" key="8">
    <source>
        <dbReference type="Proteomes" id="UP000298416"/>
    </source>
</evidence>
<comment type="subcellular location">
    <subcellularLocation>
        <location evidence="1">Cell membrane</location>
        <topology evidence="1">Multi-pass membrane protein</topology>
    </subcellularLocation>
</comment>
<keyword evidence="2" id="KW-1003">Cell membrane</keyword>
<dbReference type="Proteomes" id="UP000298416">
    <property type="component" value="Unassembled WGS sequence"/>
</dbReference>
<keyword evidence="5 6" id="KW-0472">Membrane</keyword>
<evidence type="ECO:0000256" key="5">
    <source>
        <dbReference type="ARBA" id="ARBA00023136"/>
    </source>
</evidence>
<evidence type="ECO:0000256" key="1">
    <source>
        <dbReference type="ARBA" id="ARBA00004651"/>
    </source>
</evidence>
<dbReference type="PANTHER" id="PTHR30509:SF34">
    <property type="entry name" value="F3L24.34 PROTEIN"/>
    <property type="match status" value="1"/>
</dbReference>
<dbReference type="InterPro" id="IPR006726">
    <property type="entry name" value="PHBA_efflux_AaeB/fusaric-R"/>
</dbReference>
<dbReference type="Pfam" id="PF04632">
    <property type="entry name" value="FUSC"/>
    <property type="match status" value="1"/>
</dbReference>
<feature type="transmembrane region" description="Helical" evidence="6">
    <location>
        <begin position="441"/>
        <end position="463"/>
    </location>
</feature>
<evidence type="ECO:0000256" key="4">
    <source>
        <dbReference type="ARBA" id="ARBA00022989"/>
    </source>
</evidence>
<feature type="transmembrane region" description="Helical" evidence="6">
    <location>
        <begin position="475"/>
        <end position="492"/>
    </location>
</feature>
<feature type="transmembrane region" description="Helical" evidence="6">
    <location>
        <begin position="504"/>
        <end position="525"/>
    </location>
</feature>
<feature type="transmembrane region" description="Helical" evidence="6">
    <location>
        <begin position="22"/>
        <end position="39"/>
    </location>
</feature>
<dbReference type="GO" id="GO:0005886">
    <property type="term" value="C:plasma membrane"/>
    <property type="evidence" value="ECO:0007669"/>
    <property type="project" value="UniProtKB-SubCell"/>
</dbReference>
<dbReference type="PANTHER" id="PTHR30509">
    <property type="entry name" value="P-HYDROXYBENZOIC ACID EFFLUX PUMP SUBUNIT-RELATED"/>
    <property type="match status" value="1"/>
</dbReference>
<keyword evidence="3 6" id="KW-0812">Transmembrane</keyword>
<dbReference type="GO" id="GO:0022857">
    <property type="term" value="F:transmembrane transporter activity"/>
    <property type="evidence" value="ECO:0007669"/>
    <property type="project" value="InterPro"/>
</dbReference>
<evidence type="ECO:0000256" key="3">
    <source>
        <dbReference type="ARBA" id="ARBA00022692"/>
    </source>
</evidence>
<accession>A0A8X8ZPE5</accession>
<evidence type="ECO:0008006" key="9">
    <source>
        <dbReference type="Google" id="ProtNLM"/>
    </source>
</evidence>
<proteinExistence type="predicted"/>
<dbReference type="EMBL" id="PNBA02000009">
    <property type="protein sequence ID" value="KAG6412016.1"/>
    <property type="molecule type" value="Genomic_DNA"/>
</dbReference>
<keyword evidence="4 6" id="KW-1133">Transmembrane helix</keyword>
<dbReference type="AlphaFoldDB" id="A0A8X8ZPE5"/>
<reference evidence="7" key="1">
    <citation type="submission" date="2018-01" db="EMBL/GenBank/DDBJ databases">
        <authorList>
            <person name="Mao J.F."/>
        </authorList>
    </citation>
    <scope>NUCLEOTIDE SEQUENCE</scope>
    <source>
        <strain evidence="7">Huo1</strain>
        <tissue evidence="7">Leaf</tissue>
    </source>
</reference>
<dbReference type="OrthoDB" id="68611at2759"/>
<feature type="transmembrane region" description="Helical" evidence="6">
    <location>
        <begin position="101"/>
        <end position="120"/>
    </location>
</feature>
<organism evidence="7">
    <name type="scientific">Salvia splendens</name>
    <name type="common">Scarlet sage</name>
    <dbReference type="NCBI Taxonomy" id="180675"/>
    <lineage>
        <taxon>Eukaryota</taxon>
        <taxon>Viridiplantae</taxon>
        <taxon>Streptophyta</taxon>
        <taxon>Embryophyta</taxon>
        <taxon>Tracheophyta</taxon>
        <taxon>Spermatophyta</taxon>
        <taxon>Magnoliopsida</taxon>
        <taxon>eudicotyledons</taxon>
        <taxon>Gunneridae</taxon>
        <taxon>Pentapetalae</taxon>
        <taxon>asterids</taxon>
        <taxon>lamiids</taxon>
        <taxon>Lamiales</taxon>
        <taxon>Lamiaceae</taxon>
        <taxon>Nepetoideae</taxon>
        <taxon>Mentheae</taxon>
        <taxon>Salviinae</taxon>
        <taxon>Salvia</taxon>
        <taxon>Salvia subgen. Calosphace</taxon>
        <taxon>core Calosphace</taxon>
    </lineage>
</organism>
<reference evidence="7" key="2">
    <citation type="submission" date="2020-08" db="EMBL/GenBank/DDBJ databases">
        <title>Plant Genome Project.</title>
        <authorList>
            <person name="Zhang R.-G."/>
        </authorList>
    </citation>
    <scope>NUCLEOTIDE SEQUENCE</scope>
    <source>
        <strain evidence="7">Huo1</strain>
        <tissue evidence="7">Leaf</tissue>
    </source>
</reference>